<reference evidence="6 7" key="1">
    <citation type="submission" date="2018-05" db="EMBL/GenBank/DDBJ databases">
        <title>Leucothrix arctica sp. nov., isolated from Arctic seawater.</title>
        <authorList>
            <person name="Choi A."/>
            <person name="Baek K."/>
        </authorList>
    </citation>
    <scope>NUCLEOTIDE SEQUENCE [LARGE SCALE GENOMIC DNA]</scope>
    <source>
        <strain evidence="6 7">JCM 18388</strain>
    </source>
</reference>
<dbReference type="EMBL" id="QGKM01000130">
    <property type="protein sequence ID" value="PWQ92048.1"/>
    <property type="molecule type" value="Genomic_DNA"/>
</dbReference>
<evidence type="ECO:0000256" key="1">
    <source>
        <dbReference type="ARBA" id="ARBA00009437"/>
    </source>
</evidence>
<evidence type="ECO:0000259" key="5">
    <source>
        <dbReference type="PROSITE" id="PS50931"/>
    </source>
</evidence>
<evidence type="ECO:0000256" key="4">
    <source>
        <dbReference type="ARBA" id="ARBA00023163"/>
    </source>
</evidence>
<dbReference type="Gene3D" id="1.10.10.10">
    <property type="entry name" value="Winged helix-like DNA-binding domain superfamily/Winged helix DNA-binding domain"/>
    <property type="match status" value="1"/>
</dbReference>
<evidence type="ECO:0000313" key="7">
    <source>
        <dbReference type="Proteomes" id="UP000245539"/>
    </source>
</evidence>
<dbReference type="InterPro" id="IPR050950">
    <property type="entry name" value="HTH-type_LysR_regulators"/>
</dbReference>
<dbReference type="InterPro" id="IPR036388">
    <property type="entry name" value="WH-like_DNA-bd_sf"/>
</dbReference>
<dbReference type="GO" id="GO:0003677">
    <property type="term" value="F:DNA binding"/>
    <property type="evidence" value="ECO:0007669"/>
    <property type="project" value="UniProtKB-KW"/>
</dbReference>
<dbReference type="InterPro" id="IPR005119">
    <property type="entry name" value="LysR_subst-bd"/>
</dbReference>
<gene>
    <name evidence="6" type="ORF">DKW60_23180</name>
</gene>
<keyword evidence="2" id="KW-0805">Transcription regulation</keyword>
<dbReference type="InterPro" id="IPR036390">
    <property type="entry name" value="WH_DNA-bd_sf"/>
</dbReference>
<evidence type="ECO:0000313" key="6">
    <source>
        <dbReference type="EMBL" id="PWQ92048.1"/>
    </source>
</evidence>
<dbReference type="RefSeq" id="WP_109840018.1">
    <property type="nucleotide sequence ID" value="NZ_QGKM01000130.1"/>
</dbReference>
<dbReference type="FunFam" id="1.10.10.10:FF:000001">
    <property type="entry name" value="LysR family transcriptional regulator"/>
    <property type="match status" value="1"/>
</dbReference>
<dbReference type="AlphaFoldDB" id="A0A317C0G7"/>
<dbReference type="GO" id="GO:0003700">
    <property type="term" value="F:DNA-binding transcription factor activity"/>
    <property type="evidence" value="ECO:0007669"/>
    <property type="project" value="InterPro"/>
</dbReference>
<protein>
    <submittedName>
        <fullName evidence="6">LysR family transcriptional regulator</fullName>
    </submittedName>
</protein>
<feature type="domain" description="HTH lysR-type" evidence="5">
    <location>
        <begin position="5"/>
        <end position="62"/>
    </location>
</feature>
<keyword evidence="4" id="KW-0804">Transcription</keyword>
<name>A0A317C0G7_9GAMM</name>
<dbReference type="Pfam" id="PF00126">
    <property type="entry name" value="HTH_1"/>
    <property type="match status" value="1"/>
</dbReference>
<sequence length="232" mass="26274">MNSAITFRHLRYFIATAETRKFQLAAEATNMSASAVADAVKHLEELLGVQLFDRHSKGVTLTYDGHRFLHNSKSIIKLLDDSIFAFQNETLNVEGKIVLGASSSVVGYFLPKLLGEFEKVYPNVQIELIENPRELLEQQLLNDEIDLAFVLTSNVSTSENIKVETLFRSRRSLWCAEGHKFSNMENVNMQDIAEEKYLMLTQDESEANINVIWNQFSLKPAIKVKSTSVEAI</sequence>
<dbReference type="SUPFAM" id="SSF46785">
    <property type="entry name" value="Winged helix' DNA-binding domain"/>
    <property type="match status" value="1"/>
</dbReference>
<organism evidence="6 7">
    <name type="scientific">Leucothrix pacifica</name>
    <dbReference type="NCBI Taxonomy" id="1247513"/>
    <lineage>
        <taxon>Bacteria</taxon>
        <taxon>Pseudomonadati</taxon>
        <taxon>Pseudomonadota</taxon>
        <taxon>Gammaproteobacteria</taxon>
        <taxon>Thiotrichales</taxon>
        <taxon>Thiotrichaceae</taxon>
        <taxon>Leucothrix</taxon>
    </lineage>
</organism>
<dbReference type="SUPFAM" id="SSF53850">
    <property type="entry name" value="Periplasmic binding protein-like II"/>
    <property type="match status" value="1"/>
</dbReference>
<keyword evidence="3" id="KW-0238">DNA-binding</keyword>
<dbReference type="InterPro" id="IPR000847">
    <property type="entry name" value="LysR_HTH_N"/>
</dbReference>
<dbReference type="PROSITE" id="PS50931">
    <property type="entry name" value="HTH_LYSR"/>
    <property type="match status" value="1"/>
</dbReference>
<dbReference type="OrthoDB" id="9771171at2"/>
<feature type="non-terminal residue" evidence="6">
    <location>
        <position position="232"/>
    </location>
</feature>
<evidence type="ECO:0000256" key="2">
    <source>
        <dbReference type="ARBA" id="ARBA00023015"/>
    </source>
</evidence>
<proteinExistence type="inferred from homology"/>
<comment type="similarity">
    <text evidence="1">Belongs to the LysR transcriptional regulatory family.</text>
</comment>
<accession>A0A317C0G7</accession>
<evidence type="ECO:0000256" key="3">
    <source>
        <dbReference type="ARBA" id="ARBA00023125"/>
    </source>
</evidence>
<dbReference type="Proteomes" id="UP000245539">
    <property type="component" value="Unassembled WGS sequence"/>
</dbReference>
<comment type="caution">
    <text evidence="6">The sequence shown here is derived from an EMBL/GenBank/DDBJ whole genome shotgun (WGS) entry which is preliminary data.</text>
</comment>
<dbReference type="GO" id="GO:0005829">
    <property type="term" value="C:cytosol"/>
    <property type="evidence" value="ECO:0007669"/>
    <property type="project" value="TreeGrafter"/>
</dbReference>
<keyword evidence="7" id="KW-1185">Reference proteome</keyword>
<dbReference type="PANTHER" id="PTHR30419">
    <property type="entry name" value="HTH-TYPE TRANSCRIPTIONAL REGULATOR YBHD"/>
    <property type="match status" value="1"/>
</dbReference>
<dbReference type="Gene3D" id="3.40.190.290">
    <property type="match status" value="1"/>
</dbReference>
<dbReference type="Pfam" id="PF03466">
    <property type="entry name" value="LysR_substrate"/>
    <property type="match status" value="1"/>
</dbReference>